<evidence type="ECO:0008006" key="3">
    <source>
        <dbReference type="Google" id="ProtNLM"/>
    </source>
</evidence>
<dbReference type="KEGG" id="sxn:IAG42_03550"/>
<reference evidence="1 2" key="1">
    <citation type="submission" date="2020-09" db="EMBL/GenBank/DDBJ databases">
        <title>A novel species.</title>
        <authorList>
            <person name="Gao J."/>
        </authorList>
    </citation>
    <scope>NUCLEOTIDE SEQUENCE [LARGE SCALE GENOMIC DNA]</scope>
    <source>
        <strain evidence="1 2">CRXT-Y-14</strain>
    </source>
</reference>
<name>A0A7H1B232_9ACTN</name>
<proteinExistence type="predicted"/>
<organism evidence="1 2">
    <name type="scientific">Streptomyces xanthii</name>
    <dbReference type="NCBI Taxonomy" id="2768069"/>
    <lineage>
        <taxon>Bacteria</taxon>
        <taxon>Bacillati</taxon>
        <taxon>Actinomycetota</taxon>
        <taxon>Actinomycetes</taxon>
        <taxon>Kitasatosporales</taxon>
        <taxon>Streptomycetaceae</taxon>
        <taxon>Streptomyces</taxon>
    </lineage>
</organism>
<dbReference type="EMBL" id="CP061281">
    <property type="protein sequence ID" value="QNS02787.1"/>
    <property type="molecule type" value="Genomic_DNA"/>
</dbReference>
<sequence length="54" mass="5507">MDSLDLAARLIAAGLGTAFVAADGPRHPGVRALPLHGLAGTRRSYALTRPGRAA</sequence>
<keyword evidence="2" id="KW-1185">Reference proteome</keyword>
<dbReference type="AlphaFoldDB" id="A0A7H1B232"/>
<dbReference type="RefSeq" id="WP_188335542.1">
    <property type="nucleotide sequence ID" value="NZ_CP061281.1"/>
</dbReference>
<dbReference type="Proteomes" id="UP000516428">
    <property type="component" value="Chromosome"/>
</dbReference>
<protein>
    <recommendedName>
        <fullName evidence="3">LysR family transcriptional regulator</fullName>
    </recommendedName>
</protein>
<evidence type="ECO:0000313" key="2">
    <source>
        <dbReference type="Proteomes" id="UP000516428"/>
    </source>
</evidence>
<evidence type="ECO:0000313" key="1">
    <source>
        <dbReference type="EMBL" id="QNS02787.1"/>
    </source>
</evidence>
<gene>
    <name evidence="1" type="ORF">IAG42_03550</name>
</gene>
<accession>A0A7H1B232</accession>